<keyword evidence="2" id="KW-1133">Transmembrane helix</keyword>
<dbReference type="Proteomes" id="UP001239626">
    <property type="component" value="Unassembled WGS sequence"/>
</dbReference>
<dbReference type="RefSeq" id="WP_307493921.1">
    <property type="nucleotide sequence ID" value="NZ_JAUSVB010000005.1"/>
</dbReference>
<dbReference type="InterPro" id="IPR002372">
    <property type="entry name" value="PQQ_rpt_dom"/>
</dbReference>
<dbReference type="EMBL" id="JAUSVB010000005">
    <property type="protein sequence ID" value="MDQ0375108.1"/>
    <property type="molecule type" value="Genomic_DNA"/>
</dbReference>
<dbReference type="InterPro" id="IPR018391">
    <property type="entry name" value="PQQ_b-propeller_rpt"/>
</dbReference>
<dbReference type="PANTHER" id="PTHR34512:SF30">
    <property type="entry name" value="OUTER MEMBRANE PROTEIN ASSEMBLY FACTOR BAMB"/>
    <property type="match status" value="1"/>
</dbReference>
<keyword evidence="2" id="KW-0812">Transmembrane</keyword>
<evidence type="ECO:0000313" key="4">
    <source>
        <dbReference type="EMBL" id="MDQ0375108.1"/>
    </source>
</evidence>
<keyword evidence="5" id="KW-1185">Reference proteome</keyword>
<dbReference type="SUPFAM" id="SSF50998">
    <property type="entry name" value="Quinoprotein alcohol dehydrogenase-like"/>
    <property type="match status" value="1"/>
</dbReference>
<keyword evidence="2" id="KW-0472">Membrane</keyword>
<dbReference type="InterPro" id="IPR015943">
    <property type="entry name" value="WD40/YVTN_repeat-like_dom_sf"/>
</dbReference>
<feature type="transmembrane region" description="Helical" evidence="2">
    <location>
        <begin position="32"/>
        <end position="52"/>
    </location>
</feature>
<comment type="caution">
    <text evidence="4">The sequence shown here is derived from an EMBL/GenBank/DDBJ whole genome shotgun (WGS) entry which is preliminary data.</text>
</comment>
<dbReference type="Pfam" id="PF13360">
    <property type="entry name" value="PQQ_2"/>
    <property type="match status" value="2"/>
</dbReference>
<accession>A0ABU0EIJ7</accession>
<sequence length="492" mass="52002">MVRDGETQEVELIDSDSEPSGPGPGTSRVRRWWFVAGAAVLVLVLAGVQWVVDARERAALAALAAVPGVLDPLGDELEVVRALGEEETRSMLTSISLPDQTWASIRVGEDGSQAFTATDLRTGEALWSTPLLGPNPGRAAGRQKSSGGECRPGADAHAAAATWAVCTVTDGYSTFSIAEGEEPVQATTTRVAVLDTGDGHLLADWPAEHDARIGVLPGMVLVGLRRDGDIEIVAHDARTGAELWRHQDSPAPNTSVPASSWSFDTAGDVVAYRDGDRLTVLSADGEVVRTDLQAARGEGLVTDPGTGLPTLPLRTQTGDLTGTTTILARDADPARDRVLLGRVLQLTVDDGSVPGLVLSSRDKLYAWDEETGRPRWDRDLAGVGVGALVVHGRVFLCSGTSLVALDGRTGEQLWEAEVPSCSYSGLLTDGQDLLVGSITTGTSGLGGLTGYDFATGEVTRRFEYPAGLVQLGTFQEHLLGYTRTFEEVVVLR</sequence>
<gene>
    <name evidence="4" type="ORF">J2X26_003438</name>
</gene>
<reference evidence="4 5" key="1">
    <citation type="submission" date="2023-07" db="EMBL/GenBank/DDBJ databases">
        <title>Sorghum-associated microbial communities from plants grown in Nebraska, USA.</title>
        <authorList>
            <person name="Schachtman D."/>
        </authorList>
    </citation>
    <scope>NUCLEOTIDE SEQUENCE [LARGE SCALE GENOMIC DNA]</scope>
    <source>
        <strain evidence="4 5">BE332</strain>
    </source>
</reference>
<evidence type="ECO:0000313" key="5">
    <source>
        <dbReference type="Proteomes" id="UP001239626"/>
    </source>
</evidence>
<protein>
    <submittedName>
        <fullName evidence="4">Outer membrane protein assembly factor BamB</fullName>
    </submittedName>
</protein>
<feature type="compositionally biased region" description="Acidic residues" evidence="1">
    <location>
        <begin position="7"/>
        <end position="17"/>
    </location>
</feature>
<proteinExistence type="predicted"/>
<organism evidence="4 5">
    <name type="scientific">Cellulomonas humilata</name>
    <dbReference type="NCBI Taxonomy" id="144055"/>
    <lineage>
        <taxon>Bacteria</taxon>
        <taxon>Bacillati</taxon>
        <taxon>Actinomycetota</taxon>
        <taxon>Actinomycetes</taxon>
        <taxon>Micrococcales</taxon>
        <taxon>Cellulomonadaceae</taxon>
        <taxon>Cellulomonas</taxon>
    </lineage>
</organism>
<feature type="region of interest" description="Disordered" evidence="1">
    <location>
        <begin position="1"/>
        <end position="26"/>
    </location>
</feature>
<evidence type="ECO:0000259" key="3">
    <source>
        <dbReference type="Pfam" id="PF13360"/>
    </source>
</evidence>
<feature type="domain" description="Pyrrolo-quinoline quinone repeat" evidence="3">
    <location>
        <begin position="116"/>
        <end position="288"/>
    </location>
</feature>
<evidence type="ECO:0000256" key="2">
    <source>
        <dbReference type="SAM" id="Phobius"/>
    </source>
</evidence>
<dbReference type="SMART" id="SM00564">
    <property type="entry name" value="PQQ"/>
    <property type="match status" value="5"/>
</dbReference>
<dbReference type="Gene3D" id="2.130.10.10">
    <property type="entry name" value="YVTN repeat-like/Quinoprotein amine dehydrogenase"/>
    <property type="match status" value="2"/>
</dbReference>
<feature type="region of interest" description="Disordered" evidence="1">
    <location>
        <begin position="127"/>
        <end position="151"/>
    </location>
</feature>
<name>A0ABU0EIJ7_9CELL</name>
<dbReference type="PANTHER" id="PTHR34512">
    <property type="entry name" value="CELL SURFACE PROTEIN"/>
    <property type="match status" value="1"/>
</dbReference>
<feature type="domain" description="Pyrrolo-quinoline quinone repeat" evidence="3">
    <location>
        <begin position="356"/>
        <end position="458"/>
    </location>
</feature>
<evidence type="ECO:0000256" key="1">
    <source>
        <dbReference type="SAM" id="MobiDB-lite"/>
    </source>
</evidence>
<dbReference type="InterPro" id="IPR011047">
    <property type="entry name" value="Quinoprotein_ADH-like_sf"/>
</dbReference>